<dbReference type="EMBL" id="AMCI01000669">
    <property type="protein sequence ID" value="EJX08234.1"/>
    <property type="molecule type" value="Genomic_DNA"/>
</dbReference>
<evidence type="ECO:0000313" key="1">
    <source>
        <dbReference type="EMBL" id="EJX08234.1"/>
    </source>
</evidence>
<accession>J9GLD0</accession>
<dbReference type="AlphaFoldDB" id="J9GLD0"/>
<comment type="caution">
    <text evidence="1">The sequence shown here is derived from an EMBL/GenBank/DDBJ whole genome shotgun (WGS) entry which is preliminary data.</text>
</comment>
<protein>
    <submittedName>
        <fullName evidence="1">Uncharacterized protein</fullName>
    </submittedName>
</protein>
<name>J9GLD0_9ZZZZ</name>
<proteinExistence type="predicted"/>
<sequence>MARREESKRSSIPPCPGNTFPLSLIPNWRLKRLSIKSPQVPNTQTVNPKPNH</sequence>
<organism evidence="1">
    <name type="scientific">gut metagenome</name>
    <dbReference type="NCBI Taxonomy" id="749906"/>
    <lineage>
        <taxon>unclassified sequences</taxon>
        <taxon>metagenomes</taxon>
        <taxon>organismal metagenomes</taxon>
    </lineage>
</organism>
<gene>
    <name evidence="1" type="ORF">EVA_03654</name>
</gene>
<reference evidence="1" key="1">
    <citation type="journal article" date="2012" name="PLoS ONE">
        <title>Gene sets for utilization of primary and secondary nutrition supplies in the distal gut of endangered iberian lynx.</title>
        <authorList>
            <person name="Alcaide M."/>
            <person name="Messina E."/>
            <person name="Richter M."/>
            <person name="Bargiela R."/>
            <person name="Peplies J."/>
            <person name="Huws S.A."/>
            <person name="Newbold C.J."/>
            <person name="Golyshin P.N."/>
            <person name="Simon M.A."/>
            <person name="Lopez G."/>
            <person name="Yakimov M.M."/>
            <person name="Ferrer M."/>
        </authorList>
    </citation>
    <scope>NUCLEOTIDE SEQUENCE</scope>
</reference>